<keyword evidence="4 7" id="KW-1133">Transmembrane helix</keyword>
<sequence>MAATFGRSLAKGEIDQFVRIWRYGLFRAKLEPSERLSAAKSPMTLALLGDPIVQFCILVVIGTFVSRIMLRHQRAGRLIGQLIFFTSLTVLLLYHGIIPYEPSPPENSVTLRTFTGVAKIIWWVNGAWVLIAFVRLFLIFERKPREGRLLQDLIVGIIYLGAILSIVGDVFSVPIGTLIATSGVFAIILGLALQSTLSDVFSGIALNLGRPYSVGDWIVLDNDIQGRVVETNWRATQLLSGTNDLVVIPNSVLAKTRLTNLSSPDESHGINVTVRIQPTTQPRIVADLMQNVLISCNSIEKTPEPSVSINSIDGQAIELQLSCRVRDISQATVAKNEIFDLLYRHSKAAGLKLAGPPGTITLPAEHKTEPSGEQQHAPSTPWRLLSNIPLFSSLTEDEKEHLASHMQRRTYRKDAIIAEQDAKLRALTIVRSGVVSITRREGHRQIELTRLAPGDYFGENGLLMGTGEVGTVRALTFVVIYEIGEDCLSPLLHDRPALAEELGAIMAKRIEAERHLFANSNMLVNGAPASSLTSRIKHLFQLQQHD</sequence>
<dbReference type="SUPFAM" id="SSF82689">
    <property type="entry name" value="Mechanosensitive channel protein MscS (YggB), C-terminal domain"/>
    <property type="match status" value="1"/>
</dbReference>
<dbReference type="CDD" id="cd00038">
    <property type="entry name" value="CAP_ED"/>
    <property type="match status" value="1"/>
</dbReference>
<evidence type="ECO:0000256" key="3">
    <source>
        <dbReference type="ARBA" id="ARBA00022692"/>
    </source>
</evidence>
<feature type="region of interest" description="Disordered" evidence="6">
    <location>
        <begin position="359"/>
        <end position="379"/>
    </location>
</feature>
<feature type="transmembrane region" description="Helical" evidence="7">
    <location>
        <begin position="149"/>
        <end position="167"/>
    </location>
</feature>
<evidence type="ECO:0000313" key="9">
    <source>
        <dbReference type="EMBL" id="MBB6489400.1"/>
    </source>
</evidence>
<dbReference type="SUPFAM" id="SSF51206">
    <property type="entry name" value="cAMP-binding domain-like"/>
    <property type="match status" value="1"/>
</dbReference>
<dbReference type="InterPro" id="IPR014710">
    <property type="entry name" value="RmlC-like_jellyroll"/>
</dbReference>
<evidence type="ECO:0000256" key="1">
    <source>
        <dbReference type="ARBA" id="ARBA00004651"/>
    </source>
</evidence>
<feature type="domain" description="Cyclic nucleotide-binding" evidence="8">
    <location>
        <begin position="390"/>
        <end position="509"/>
    </location>
</feature>
<evidence type="ECO:0000313" key="10">
    <source>
        <dbReference type="Proteomes" id="UP000565576"/>
    </source>
</evidence>
<protein>
    <submittedName>
        <fullName evidence="9">Small-conductance mechanosensitive channel/CRP-like cAMP-binding protein</fullName>
    </submittedName>
</protein>
<dbReference type="InterPro" id="IPR010920">
    <property type="entry name" value="LSM_dom_sf"/>
</dbReference>
<keyword evidence="3 7" id="KW-0812">Transmembrane</keyword>
<dbReference type="Pfam" id="PF00027">
    <property type="entry name" value="cNMP_binding"/>
    <property type="match status" value="1"/>
</dbReference>
<dbReference type="Gene3D" id="2.30.30.60">
    <property type="match status" value="1"/>
</dbReference>
<evidence type="ECO:0000256" key="4">
    <source>
        <dbReference type="ARBA" id="ARBA00022989"/>
    </source>
</evidence>
<dbReference type="PROSITE" id="PS50042">
    <property type="entry name" value="CNMP_BINDING_3"/>
    <property type="match status" value="1"/>
</dbReference>
<evidence type="ECO:0000256" key="6">
    <source>
        <dbReference type="SAM" id="MobiDB-lite"/>
    </source>
</evidence>
<feature type="transmembrane region" description="Helical" evidence="7">
    <location>
        <begin position="120"/>
        <end position="140"/>
    </location>
</feature>
<organism evidence="9 10">
    <name type="scientific">Rhizobium lusitanum</name>
    <dbReference type="NCBI Taxonomy" id="293958"/>
    <lineage>
        <taxon>Bacteria</taxon>
        <taxon>Pseudomonadati</taxon>
        <taxon>Pseudomonadota</taxon>
        <taxon>Alphaproteobacteria</taxon>
        <taxon>Hyphomicrobiales</taxon>
        <taxon>Rhizobiaceae</taxon>
        <taxon>Rhizobium/Agrobacterium group</taxon>
        <taxon>Rhizobium</taxon>
    </lineage>
</organism>
<dbReference type="Gene3D" id="2.60.120.10">
    <property type="entry name" value="Jelly Rolls"/>
    <property type="match status" value="1"/>
</dbReference>
<feature type="transmembrane region" description="Helical" evidence="7">
    <location>
        <begin position="52"/>
        <end position="70"/>
    </location>
</feature>
<dbReference type="GO" id="GO:0008381">
    <property type="term" value="F:mechanosensitive monoatomic ion channel activity"/>
    <property type="evidence" value="ECO:0007669"/>
    <property type="project" value="UniProtKB-ARBA"/>
</dbReference>
<dbReference type="InterPro" id="IPR006685">
    <property type="entry name" value="MscS_channel_2nd"/>
</dbReference>
<dbReference type="InterPro" id="IPR023408">
    <property type="entry name" value="MscS_beta-dom_sf"/>
</dbReference>
<evidence type="ECO:0000256" key="7">
    <source>
        <dbReference type="SAM" id="Phobius"/>
    </source>
</evidence>
<dbReference type="AlphaFoldDB" id="A0A7X0MHN4"/>
<gene>
    <name evidence="9" type="ORF">GGD46_006727</name>
</gene>
<dbReference type="Pfam" id="PF00924">
    <property type="entry name" value="MS_channel_2nd"/>
    <property type="match status" value="1"/>
</dbReference>
<name>A0A7X0MHN4_9HYPH</name>
<dbReference type="GO" id="GO:0005886">
    <property type="term" value="C:plasma membrane"/>
    <property type="evidence" value="ECO:0007669"/>
    <property type="project" value="UniProtKB-SubCell"/>
</dbReference>
<keyword evidence="2" id="KW-1003">Cell membrane</keyword>
<dbReference type="InterPro" id="IPR018490">
    <property type="entry name" value="cNMP-bd_dom_sf"/>
</dbReference>
<dbReference type="PIRSF" id="PIRSF026673">
    <property type="entry name" value="UCP026673_ion_chan"/>
    <property type="match status" value="1"/>
</dbReference>
<dbReference type="SUPFAM" id="SSF50182">
    <property type="entry name" value="Sm-like ribonucleoproteins"/>
    <property type="match status" value="1"/>
</dbReference>
<dbReference type="EMBL" id="JACHBG010000039">
    <property type="protein sequence ID" value="MBB6489400.1"/>
    <property type="molecule type" value="Genomic_DNA"/>
</dbReference>
<dbReference type="InterPro" id="IPR000595">
    <property type="entry name" value="cNMP-bd_dom"/>
</dbReference>
<dbReference type="InterPro" id="IPR016846">
    <property type="entry name" value="cNMP-bd_ion_channel"/>
</dbReference>
<evidence type="ECO:0000256" key="2">
    <source>
        <dbReference type="ARBA" id="ARBA00022475"/>
    </source>
</evidence>
<dbReference type="PANTHER" id="PTHR30566:SF5">
    <property type="entry name" value="MECHANOSENSITIVE ION CHANNEL PROTEIN 1, MITOCHONDRIAL-RELATED"/>
    <property type="match status" value="1"/>
</dbReference>
<keyword evidence="5 7" id="KW-0472">Membrane</keyword>
<accession>A0A7X0MHN4</accession>
<evidence type="ECO:0000256" key="5">
    <source>
        <dbReference type="ARBA" id="ARBA00023136"/>
    </source>
</evidence>
<comment type="subcellular location">
    <subcellularLocation>
        <location evidence="1">Cell membrane</location>
        <topology evidence="1">Multi-pass membrane protein</topology>
    </subcellularLocation>
</comment>
<comment type="caution">
    <text evidence="9">The sequence shown here is derived from an EMBL/GenBank/DDBJ whole genome shotgun (WGS) entry which is preliminary data.</text>
</comment>
<proteinExistence type="predicted"/>
<dbReference type="PANTHER" id="PTHR30566">
    <property type="entry name" value="YNAI-RELATED MECHANOSENSITIVE ION CHANNEL"/>
    <property type="match status" value="1"/>
</dbReference>
<dbReference type="Gene3D" id="1.10.287.1260">
    <property type="match status" value="1"/>
</dbReference>
<dbReference type="Proteomes" id="UP000565576">
    <property type="component" value="Unassembled WGS sequence"/>
</dbReference>
<evidence type="ECO:0000259" key="8">
    <source>
        <dbReference type="PROSITE" id="PS50042"/>
    </source>
</evidence>
<reference evidence="9 10" key="1">
    <citation type="submission" date="2020-08" db="EMBL/GenBank/DDBJ databases">
        <title>Genomic Encyclopedia of Type Strains, Phase IV (KMG-V): Genome sequencing to study the core and pangenomes of soil and plant-associated prokaryotes.</title>
        <authorList>
            <person name="Whitman W."/>
        </authorList>
    </citation>
    <scope>NUCLEOTIDE SEQUENCE [LARGE SCALE GENOMIC DNA]</scope>
    <source>
        <strain evidence="9 10">SEMIA 4060</strain>
    </source>
</reference>
<feature type="transmembrane region" description="Helical" evidence="7">
    <location>
        <begin position="82"/>
        <end position="100"/>
    </location>
</feature>
<dbReference type="Gene3D" id="3.30.70.100">
    <property type="match status" value="1"/>
</dbReference>
<dbReference type="InterPro" id="IPR011066">
    <property type="entry name" value="MscS_channel_C_sf"/>
</dbReference>
<dbReference type="SMART" id="SM00100">
    <property type="entry name" value="cNMP"/>
    <property type="match status" value="1"/>
</dbReference>